<keyword evidence="4 13" id="KW-0812">Transmembrane</keyword>
<evidence type="ECO:0000256" key="4">
    <source>
        <dbReference type="ARBA" id="ARBA00022692"/>
    </source>
</evidence>
<proteinExistence type="inferred from homology"/>
<reference evidence="16" key="1">
    <citation type="submission" date="2022-02" db="EMBL/GenBank/DDBJ databases">
        <title>Atlantic sturgeon de novo genome assembly.</title>
        <authorList>
            <person name="Stock M."/>
            <person name="Klopp C."/>
            <person name="Guiguen Y."/>
            <person name="Cabau C."/>
            <person name="Parinello H."/>
            <person name="Santidrian Yebra-Pimentel E."/>
            <person name="Kuhl H."/>
            <person name="Dirks R.P."/>
            <person name="Guessner J."/>
            <person name="Wuertz S."/>
            <person name="Du K."/>
            <person name="Schartl M."/>
        </authorList>
    </citation>
    <scope>NUCLEOTIDE SEQUENCE</scope>
    <source>
        <strain evidence="16">STURGEONOMICS-FGT-2020</strain>
        <tissue evidence="16">Whole blood</tissue>
    </source>
</reference>
<comment type="caution">
    <text evidence="16">The sequence shown here is derived from an EMBL/GenBank/DDBJ whole genome shotgun (WGS) entry which is preliminary data.</text>
</comment>
<feature type="transmembrane region" description="Helical" evidence="14">
    <location>
        <begin position="198"/>
        <end position="224"/>
    </location>
</feature>
<dbReference type="InterPro" id="IPR000276">
    <property type="entry name" value="GPCR_Rhodpsn"/>
</dbReference>
<evidence type="ECO:0000256" key="5">
    <source>
        <dbReference type="ARBA" id="ARBA00022725"/>
    </source>
</evidence>
<evidence type="ECO:0000256" key="11">
    <source>
        <dbReference type="ARBA" id="ARBA00023180"/>
    </source>
</evidence>
<feature type="domain" description="G-protein coupled receptors family 1 profile" evidence="15">
    <location>
        <begin position="42"/>
        <end position="293"/>
    </location>
</feature>
<evidence type="ECO:0000256" key="3">
    <source>
        <dbReference type="ARBA" id="ARBA00022606"/>
    </source>
</evidence>
<dbReference type="PANTHER" id="PTHR24242:SF359">
    <property type="entry name" value="ODORANT RECEPTOR-RELATED"/>
    <property type="match status" value="1"/>
</dbReference>
<dbReference type="SUPFAM" id="SSF81321">
    <property type="entry name" value="Family A G protein-coupled receptor-like"/>
    <property type="match status" value="1"/>
</dbReference>
<dbReference type="InterPro" id="IPR017452">
    <property type="entry name" value="GPCR_Rhodpsn_7TM"/>
</dbReference>
<evidence type="ECO:0000313" key="16">
    <source>
        <dbReference type="EMBL" id="KAK1131687.1"/>
    </source>
</evidence>
<dbReference type="GO" id="GO:0005886">
    <property type="term" value="C:plasma membrane"/>
    <property type="evidence" value="ECO:0007669"/>
    <property type="project" value="UniProtKB-SubCell"/>
</dbReference>
<dbReference type="AlphaFoldDB" id="A0AAD8CD74"/>
<keyword evidence="10 13" id="KW-0675">Receptor</keyword>
<keyword evidence="2 14" id="KW-1003">Cell membrane</keyword>
<evidence type="ECO:0000256" key="2">
    <source>
        <dbReference type="ARBA" id="ARBA00022475"/>
    </source>
</evidence>
<accession>A0AAD8CD74</accession>
<keyword evidence="3 14" id="KW-0716">Sensory transduction</keyword>
<keyword evidence="7 13" id="KW-0297">G-protein coupled receptor</keyword>
<feature type="transmembrane region" description="Helical" evidence="14">
    <location>
        <begin position="236"/>
        <end position="255"/>
    </location>
</feature>
<sequence length="326" mass="37280">MSKDNQTYFSEFLIVGFPGLLPKYYPLVSSVFFLVYLATFVGNSLILGLVVSEKSLHKPMYFIICNLALSDLLFSTLTLPKIIARYWFNAGAIPFTACFMQMYLVHYLGSVNSFILMVMAIDRYVAIRNPLRYQSIMSSTTVFNLCAFSWLITLIFPAVITIRAFPLSYCKSNAIIHCYCDHIGITQLACTDITSYSLLAFIFAMLVLLLPLSFIIFSYIQIVISVLKIASPQGRYKTFSTCSVQLIIIALYYVPRSFVYMANRFQITINTDFRILMIVMYSLLPPVINPLIYFLRTKEIKTSLLKKLRVKRVTNFHENTSCPVCN</sequence>
<evidence type="ECO:0000259" key="15">
    <source>
        <dbReference type="PROSITE" id="PS50262"/>
    </source>
</evidence>
<evidence type="ECO:0000256" key="6">
    <source>
        <dbReference type="ARBA" id="ARBA00022989"/>
    </source>
</evidence>
<feature type="transmembrane region" description="Helical" evidence="14">
    <location>
        <begin position="63"/>
        <end position="83"/>
    </location>
</feature>
<evidence type="ECO:0000256" key="9">
    <source>
        <dbReference type="ARBA" id="ARBA00023157"/>
    </source>
</evidence>
<dbReference type="PANTHER" id="PTHR24242">
    <property type="entry name" value="G-PROTEIN COUPLED RECEPTOR"/>
    <property type="match status" value="1"/>
</dbReference>
<dbReference type="Gene3D" id="1.20.1070.10">
    <property type="entry name" value="Rhodopsin 7-helix transmembrane proteins"/>
    <property type="match status" value="1"/>
</dbReference>
<feature type="transmembrane region" description="Helical" evidence="14">
    <location>
        <begin position="31"/>
        <end position="51"/>
    </location>
</feature>
<dbReference type="InterPro" id="IPR050939">
    <property type="entry name" value="Olfactory_GPCR1"/>
</dbReference>
<evidence type="ECO:0000256" key="7">
    <source>
        <dbReference type="ARBA" id="ARBA00023040"/>
    </source>
</evidence>
<comment type="similarity">
    <text evidence="13">Belongs to the G-protein coupled receptor 1 family.</text>
</comment>
<dbReference type="GO" id="GO:0004984">
    <property type="term" value="F:olfactory receptor activity"/>
    <property type="evidence" value="ECO:0007669"/>
    <property type="project" value="InterPro"/>
</dbReference>
<evidence type="ECO:0000256" key="13">
    <source>
        <dbReference type="RuleBase" id="RU000688"/>
    </source>
</evidence>
<dbReference type="Proteomes" id="UP001230051">
    <property type="component" value="Unassembled WGS sequence"/>
</dbReference>
<keyword evidence="5 14" id="KW-0552">Olfaction</keyword>
<feature type="transmembrane region" description="Helical" evidence="14">
    <location>
        <begin position="103"/>
        <end position="121"/>
    </location>
</feature>
<evidence type="ECO:0000256" key="1">
    <source>
        <dbReference type="ARBA" id="ARBA00004651"/>
    </source>
</evidence>
<feature type="transmembrane region" description="Helical" evidence="14">
    <location>
        <begin position="142"/>
        <end position="165"/>
    </location>
</feature>
<dbReference type="Pfam" id="PF13853">
    <property type="entry name" value="7tm_4"/>
    <property type="match status" value="1"/>
</dbReference>
<organism evidence="16 17">
    <name type="scientific">Acipenser oxyrinchus oxyrinchus</name>
    <dbReference type="NCBI Taxonomy" id="40147"/>
    <lineage>
        <taxon>Eukaryota</taxon>
        <taxon>Metazoa</taxon>
        <taxon>Chordata</taxon>
        <taxon>Craniata</taxon>
        <taxon>Vertebrata</taxon>
        <taxon>Euteleostomi</taxon>
        <taxon>Actinopterygii</taxon>
        <taxon>Chondrostei</taxon>
        <taxon>Acipenseriformes</taxon>
        <taxon>Acipenseridae</taxon>
        <taxon>Acipenser</taxon>
    </lineage>
</organism>
<evidence type="ECO:0000256" key="12">
    <source>
        <dbReference type="ARBA" id="ARBA00023224"/>
    </source>
</evidence>
<protein>
    <recommendedName>
        <fullName evidence="14">Olfactory receptor</fullName>
    </recommendedName>
</protein>
<keyword evidence="9" id="KW-1015">Disulfide bond</keyword>
<comment type="subcellular location">
    <subcellularLocation>
        <location evidence="1 14">Cell membrane</location>
        <topology evidence="1 14">Multi-pass membrane protein</topology>
    </subcellularLocation>
</comment>
<dbReference type="EMBL" id="JAGXEW010001086">
    <property type="protein sequence ID" value="KAK1131687.1"/>
    <property type="molecule type" value="Genomic_DNA"/>
</dbReference>
<evidence type="ECO:0000256" key="8">
    <source>
        <dbReference type="ARBA" id="ARBA00023136"/>
    </source>
</evidence>
<dbReference type="PRINTS" id="PR00237">
    <property type="entry name" value="GPCRRHODOPSN"/>
</dbReference>
<keyword evidence="17" id="KW-1185">Reference proteome</keyword>
<dbReference type="PROSITE" id="PS50262">
    <property type="entry name" value="G_PROTEIN_RECEP_F1_2"/>
    <property type="match status" value="1"/>
</dbReference>
<name>A0AAD8CD74_ACIOX</name>
<dbReference type="InterPro" id="IPR000725">
    <property type="entry name" value="Olfact_rcpt"/>
</dbReference>
<dbReference type="FunFam" id="1.20.1070.10:FF:000024">
    <property type="entry name" value="Olfactory receptor"/>
    <property type="match status" value="1"/>
</dbReference>
<keyword evidence="12 13" id="KW-0807">Transducer</keyword>
<gene>
    <name evidence="16" type="primary">OR2AT4</name>
    <name evidence="16" type="ORF">AOXY_G38411</name>
</gene>
<dbReference type="PROSITE" id="PS00237">
    <property type="entry name" value="G_PROTEIN_RECEP_F1_1"/>
    <property type="match status" value="1"/>
</dbReference>
<feature type="transmembrane region" description="Helical" evidence="14">
    <location>
        <begin position="275"/>
        <end position="295"/>
    </location>
</feature>
<dbReference type="GO" id="GO:0004930">
    <property type="term" value="F:G protein-coupled receptor activity"/>
    <property type="evidence" value="ECO:0007669"/>
    <property type="project" value="UniProtKB-KW"/>
</dbReference>
<evidence type="ECO:0000256" key="14">
    <source>
        <dbReference type="RuleBase" id="RU363047"/>
    </source>
</evidence>
<keyword evidence="8 14" id="KW-0472">Membrane</keyword>
<keyword evidence="11" id="KW-0325">Glycoprotein</keyword>
<keyword evidence="6 14" id="KW-1133">Transmembrane helix</keyword>
<dbReference type="PRINTS" id="PR00245">
    <property type="entry name" value="OLFACTORYR"/>
</dbReference>
<evidence type="ECO:0000256" key="10">
    <source>
        <dbReference type="ARBA" id="ARBA00023170"/>
    </source>
</evidence>
<evidence type="ECO:0000313" key="17">
    <source>
        <dbReference type="Proteomes" id="UP001230051"/>
    </source>
</evidence>